<accession>A2YWG8</accession>
<dbReference type="Gene3D" id="3.60.10.10">
    <property type="entry name" value="Endonuclease/exonuclease/phosphatase"/>
    <property type="match status" value="1"/>
</dbReference>
<gene>
    <name evidence="2" type="ORF">OsI_29683</name>
</gene>
<keyword evidence="3" id="KW-1185">Reference proteome</keyword>
<organism evidence="2 3">
    <name type="scientific">Oryza sativa subsp. indica</name>
    <name type="common">Rice</name>
    <dbReference type="NCBI Taxonomy" id="39946"/>
    <lineage>
        <taxon>Eukaryota</taxon>
        <taxon>Viridiplantae</taxon>
        <taxon>Streptophyta</taxon>
        <taxon>Embryophyta</taxon>
        <taxon>Tracheophyta</taxon>
        <taxon>Spermatophyta</taxon>
        <taxon>Magnoliopsida</taxon>
        <taxon>Liliopsida</taxon>
        <taxon>Poales</taxon>
        <taxon>Poaceae</taxon>
        <taxon>BOP clade</taxon>
        <taxon>Oryzoideae</taxon>
        <taxon>Oryzeae</taxon>
        <taxon>Oryzinae</taxon>
        <taxon>Oryza</taxon>
        <taxon>Oryza sativa</taxon>
    </lineage>
</organism>
<name>A2YWG8_ORYSI</name>
<dbReference type="STRING" id="39946.A2YWG8"/>
<evidence type="ECO:0000259" key="1">
    <source>
        <dbReference type="Pfam" id="PF03372"/>
    </source>
</evidence>
<sequence>MVRLAYSHNCSVCILVSQTLLELLKKGATLRLGLSGFVGVDSNGLSGGLALFWHESFNVEIKSVNDRFIDAYIRVSPTAPLWHISCVYGEPRTENRHLMWQHLSSLRQSSTLPWVVLGDFNEALWQFEHLSKNPRSEIQMQAFRDVLDVCNLIDLGFEGNPFTYDNRRKGSNNVQVRLDRVVADESWRDIFSAAHVVHLVSPCSDHVPILLRLLQEENHNHRKKCRHYEIMWEREAELPHIISAAWEAIECKTYLGNIEVGLDKVMSDLHTWGSRKFGNVVRKIEKLRKKLGELQYSNSDQHEIRKITDEMNELLYRE</sequence>
<dbReference type="PANTHER" id="PTHR33710:SF71">
    <property type="entry name" value="ENDONUCLEASE_EXONUCLEASE_PHOSPHATASE DOMAIN-CONTAINING PROTEIN"/>
    <property type="match status" value="1"/>
</dbReference>
<dbReference type="GO" id="GO:0003824">
    <property type="term" value="F:catalytic activity"/>
    <property type="evidence" value="ECO:0007669"/>
    <property type="project" value="InterPro"/>
</dbReference>
<feature type="domain" description="Endonuclease/exonuclease/phosphatase" evidence="1">
    <location>
        <begin position="41"/>
        <end position="206"/>
    </location>
</feature>
<dbReference type="PANTHER" id="PTHR33710">
    <property type="entry name" value="BNAC02G09200D PROTEIN"/>
    <property type="match status" value="1"/>
</dbReference>
<protein>
    <recommendedName>
        <fullName evidence="1">Endonuclease/exonuclease/phosphatase domain-containing protein</fullName>
    </recommendedName>
</protein>
<reference evidence="2 3" key="1">
    <citation type="journal article" date="2005" name="PLoS Biol.">
        <title>The genomes of Oryza sativa: a history of duplications.</title>
        <authorList>
            <person name="Yu J."/>
            <person name="Wang J."/>
            <person name="Lin W."/>
            <person name="Li S."/>
            <person name="Li H."/>
            <person name="Zhou J."/>
            <person name="Ni P."/>
            <person name="Dong W."/>
            <person name="Hu S."/>
            <person name="Zeng C."/>
            <person name="Zhang J."/>
            <person name="Zhang Y."/>
            <person name="Li R."/>
            <person name="Xu Z."/>
            <person name="Li S."/>
            <person name="Li X."/>
            <person name="Zheng H."/>
            <person name="Cong L."/>
            <person name="Lin L."/>
            <person name="Yin J."/>
            <person name="Geng J."/>
            <person name="Li G."/>
            <person name="Shi J."/>
            <person name="Liu J."/>
            <person name="Lv H."/>
            <person name="Li J."/>
            <person name="Wang J."/>
            <person name="Deng Y."/>
            <person name="Ran L."/>
            <person name="Shi X."/>
            <person name="Wang X."/>
            <person name="Wu Q."/>
            <person name="Li C."/>
            <person name="Ren X."/>
            <person name="Wang J."/>
            <person name="Wang X."/>
            <person name="Li D."/>
            <person name="Liu D."/>
            <person name="Zhang X."/>
            <person name="Ji Z."/>
            <person name="Zhao W."/>
            <person name="Sun Y."/>
            <person name="Zhang Z."/>
            <person name="Bao J."/>
            <person name="Han Y."/>
            <person name="Dong L."/>
            <person name="Ji J."/>
            <person name="Chen P."/>
            <person name="Wu S."/>
            <person name="Liu J."/>
            <person name="Xiao Y."/>
            <person name="Bu D."/>
            <person name="Tan J."/>
            <person name="Yang L."/>
            <person name="Ye C."/>
            <person name="Zhang J."/>
            <person name="Xu J."/>
            <person name="Zhou Y."/>
            <person name="Yu Y."/>
            <person name="Zhang B."/>
            <person name="Zhuang S."/>
            <person name="Wei H."/>
            <person name="Liu B."/>
            <person name="Lei M."/>
            <person name="Yu H."/>
            <person name="Li Y."/>
            <person name="Xu H."/>
            <person name="Wei S."/>
            <person name="He X."/>
            <person name="Fang L."/>
            <person name="Zhang Z."/>
            <person name="Zhang Y."/>
            <person name="Huang X."/>
            <person name="Su Z."/>
            <person name="Tong W."/>
            <person name="Li J."/>
            <person name="Tong Z."/>
            <person name="Li S."/>
            <person name="Ye J."/>
            <person name="Wang L."/>
            <person name="Fang L."/>
            <person name="Lei T."/>
            <person name="Chen C."/>
            <person name="Chen H."/>
            <person name="Xu Z."/>
            <person name="Li H."/>
            <person name="Huang H."/>
            <person name="Zhang F."/>
            <person name="Xu H."/>
            <person name="Li N."/>
            <person name="Zhao C."/>
            <person name="Li S."/>
            <person name="Dong L."/>
            <person name="Huang Y."/>
            <person name="Li L."/>
            <person name="Xi Y."/>
            <person name="Qi Q."/>
            <person name="Li W."/>
            <person name="Zhang B."/>
            <person name="Hu W."/>
            <person name="Zhang Y."/>
            <person name="Tian X."/>
            <person name="Jiao Y."/>
            <person name="Liang X."/>
            <person name="Jin J."/>
            <person name="Gao L."/>
            <person name="Zheng W."/>
            <person name="Hao B."/>
            <person name="Liu S."/>
            <person name="Wang W."/>
            <person name="Yuan L."/>
            <person name="Cao M."/>
            <person name="McDermott J."/>
            <person name="Samudrala R."/>
            <person name="Wang J."/>
            <person name="Wong G.K."/>
            <person name="Yang H."/>
        </authorList>
    </citation>
    <scope>NUCLEOTIDE SEQUENCE [LARGE SCALE GENOMIC DNA]</scope>
    <source>
        <strain evidence="3">cv. 93-11</strain>
    </source>
</reference>
<evidence type="ECO:0000313" key="3">
    <source>
        <dbReference type="Proteomes" id="UP000007015"/>
    </source>
</evidence>
<dbReference type="Proteomes" id="UP000007015">
    <property type="component" value="Chromosome 8"/>
</dbReference>
<proteinExistence type="predicted"/>
<evidence type="ECO:0000313" key="2">
    <source>
        <dbReference type="EMBL" id="EAZ07429.1"/>
    </source>
</evidence>
<dbReference type="EMBL" id="CM000133">
    <property type="protein sequence ID" value="EAZ07429.1"/>
    <property type="molecule type" value="Genomic_DNA"/>
</dbReference>
<dbReference type="Gramene" id="BGIOSGA026760-TA">
    <property type="protein sequence ID" value="BGIOSGA026760-PA"/>
    <property type="gene ID" value="BGIOSGA026760"/>
</dbReference>
<dbReference type="OMA" id="IMWEREA"/>
<dbReference type="SUPFAM" id="SSF56219">
    <property type="entry name" value="DNase I-like"/>
    <property type="match status" value="1"/>
</dbReference>
<dbReference type="AlphaFoldDB" id="A2YWG8"/>
<dbReference type="InterPro" id="IPR036691">
    <property type="entry name" value="Endo/exonu/phosph_ase_sf"/>
</dbReference>
<dbReference type="InterPro" id="IPR005135">
    <property type="entry name" value="Endo/exonuclease/phosphatase"/>
</dbReference>
<dbReference type="Pfam" id="PF03372">
    <property type="entry name" value="Exo_endo_phos"/>
    <property type="match status" value="1"/>
</dbReference>
<dbReference type="HOGENOM" id="CLU_941318_0_0_1"/>